<organism evidence="1 2">
    <name type="scientific">Cavenderia fasciculata</name>
    <name type="common">Slime mold</name>
    <name type="synonym">Dictyostelium fasciculatum</name>
    <dbReference type="NCBI Taxonomy" id="261658"/>
    <lineage>
        <taxon>Eukaryota</taxon>
        <taxon>Amoebozoa</taxon>
        <taxon>Evosea</taxon>
        <taxon>Eumycetozoa</taxon>
        <taxon>Dictyostelia</taxon>
        <taxon>Acytosteliales</taxon>
        <taxon>Cavenderiaceae</taxon>
        <taxon>Cavenderia</taxon>
    </lineage>
</organism>
<dbReference type="GeneID" id="14870386"/>
<sequence length="732" mass="84905">MHLRFASFELAKILDCVSFICINVYNNRFIIKTIVDQMKKLRSAEIFAPDSTSPSSRPRYYRYSQFNDIGGLLSTKESINLLKYKFARGDTSKLTFEPTREFYCALFHAKDVSLQHQIIDFLGDAVYLEAFYYIKSVIPHHSVFIRLLDYYRENNVRLAENIFPEPDILEASPIIPIEVYQSLLGPNKSLSYFFPFPESFVMVANQDLINQVKLSDPDQAKRLFEKTTIESLIYKFMVSNSESDLRDSDKLGYLSRVVENITIIYKDNPHNGTLIDLAQKRTEYGGLLESQSLEKIDMLVLLDLVVIYGLSHVPLNWFMTTVFTLDDIKLLGLVLDHPVIQSYQGTPIYQYNSQLVGFETFKQMTTLPKLQYTGPQEIFTWSANTLEKVRYMHTEMGYQFDALSLSMVSMWHNRDAYLYVLDNIANKSPGFLNTYVQLIFRSLEGQHDKETSEKRIGYLDLLEHLAQQGYLTVPPLHNQTSEFINILLTIVGQSSKLGMIDTLQDIIDTYWPVFKVDKHLTFRSLIRLAGNATQTHHLIVRLLDNVAGDIDTLELLKSLAEGDRGGVETTLYLLNKQLVGKEILEEEVRMVEIVKTLVKQGHLEEFIQMMTFLHQHKYKLVLRRLVNKIDISDAFATSSFRDNPFHDYYMRLHYLYKDAGHRRRSFINVFKVISLRRLMETRVSLSKYIFIQDLIDKYDQRANITAILLKSPTTFAKRFAAHYKAMKSVHSN</sequence>
<reference evidence="2" key="1">
    <citation type="journal article" date="2011" name="Genome Res.">
        <title>Phylogeny-wide analysis of social amoeba genomes highlights ancient origins for complex intercellular communication.</title>
        <authorList>
            <person name="Heidel A.J."/>
            <person name="Lawal H.M."/>
            <person name="Felder M."/>
            <person name="Schilde C."/>
            <person name="Helps N.R."/>
            <person name="Tunggal B."/>
            <person name="Rivero F."/>
            <person name="John U."/>
            <person name="Schleicher M."/>
            <person name="Eichinger L."/>
            <person name="Platzer M."/>
            <person name="Noegel A.A."/>
            <person name="Schaap P."/>
            <person name="Gloeckner G."/>
        </authorList>
    </citation>
    <scope>NUCLEOTIDE SEQUENCE [LARGE SCALE GENOMIC DNA]</scope>
    <source>
        <strain evidence="2">SH3</strain>
    </source>
</reference>
<keyword evidence="2" id="KW-1185">Reference proteome</keyword>
<proteinExistence type="predicted"/>
<evidence type="ECO:0000313" key="1">
    <source>
        <dbReference type="EMBL" id="EGG18439.1"/>
    </source>
</evidence>
<dbReference type="RefSeq" id="XP_004366343.1">
    <property type="nucleotide sequence ID" value="XM_004366286.1"/>
</dbReference>
<evidence type="ECO:0000313" key="2">
    <source>
        <dbReference type="Proteomes" id="UP000007797"/>
    </source>
</evidence>
<protein>
    <submittedName>
        <fullName evidence="1">Uncharacterized protein</fullName>
    </submittedName>
</protein>
<dbReference type="STRING" id="1054147.F4Q0T8"/>
<dbReference type="AlphaFoldDB" id="F4Q0T8"/>
<gene>
    <name evidence="1" type="ORF">DFA_03933</name>
</gene>
<name>F4Q0T8_CACFS</name>
<dbReference type="EMBL" id="GL883018">
    <property type="protein sequence ID" value="EGG18439.1"/>
    <property type="molecule type" value="Genomic_DNA"/>
</dbReference>
<accession>F4Q0T8</accession>
<dbReference type="KEGG" id="dfa:DFA_03933"/>
<dbReference type="Proteomes" id="UP000007797">
    <property type="component" value="Unassembled WGS sequence"/>
</dbReference>